<comment type="caution">
    <text evidence="1">The sequence shown here is derived from an EMBL/GenBank/DDBJ whole genome shotgun (WGS) entry which is preliminary data.</text>
</comment>
<proteinExistence type="predicted"/>
<sequence length="117" mass="13490">MNFSELNNLTTVTLALQALAEVTEAIEQIKLHLEFPNEQDAEWRKRAEYALKKRGGIKVAITARLAVLRQQEKERNLAMHQHHNDYMVRELMKYVPDTVVKICNARARIKAEAANGY</sequence>
<reference evidence="1 2" key="1">
    <citation type="submission" date="2024-02" db="EMBL/GenBank/DDBJ databases">
        <title>First report Erwinia aphidicola in onion in Chile.</title>
        <authorList>
            <person name="Valenzuela M."/>
            <person name="Pena M."/>
            <person name="Dutta B."/>
        </authorList>
    </citation>
    <scope>NUCLEOTIDE SEQUENCE [LARGE SCALE GENOMIC DNA]</scope>
    <source>
        <strain evidence="1 2">QCJ3A</strain>
    </source>
</reference>
<protein>
    <recommendedName>
        <fullName evidence="3">Phage protein</fullName>
    </recommendedName>
</protein>
<name>A0ABU8DL84_ERWAP</name>
<keyword evidence="2" id="KW-1185">Reference proteome</keyword>
<evidence type="ECO:0008006" key="3">
    <source>
        <dbReference type="Google" id="ProtNLM"/>
    </source>
</evidence>
<dbReference type="Proteomes" id="UP001306592">
    <property type="component" value="Unassembled WGS sequence"/>
</dbReference>
<dbReference type="EMBL" id="JBANEI010000023">
    <property type="protein sequence ID" value="MEI2684267.1"/>
    <property type="molecule type" value="Genomic_DNA"/>
</dbReference>
<organism evidence="1 2">
    <name type="scientific">Erwinia aphidicola</name>
    <dbReference type="NCBI Taxonomy" id="68334"/>
    <lineage>
        <taxon>Bacteria</taxon>
        <taxon>Pseudomonadati</taxon>
        <taxon>Pseudomonadota</taxon>
        <taxon>Gammaproteobacteria</taxon>
        <taxon>Enterobacterales</taxon>
        <taxon>Erwiniaceae</taxon>
        <taxon>Erwinia</taxon>
    </lineage>
</organism>
<dbReference type="RefSeq" id="WP_336203915.1">
    <property type="nucleotide sequence ID" value="NZ_CP142210.1"/>
</dbReference>
<evidence type="ECO:0000313" key="1">
    <source>
        <dbReference type="EMBL" id="MEI2684267.1"/>
    </source>
</evidence>
<evidence type="ECO:0000313" key="2">
    <source>
        <dbReference type="Proteomes" id="UP001306592"/>
    </source>
</evidence>
<gene>
    <name evidence="1" type="ORF">V8N49_21750</name>
</gene>
<accession>A0ABU8DL84</accession>